<dbReference type="AlphaFoldDB" id="A0AAV4A034"/>
<dbReference type="Proteomes" id="UP000735302">
    <property type="component" value="Unassembled WGS sequence"/>
</dbReference>
<evidence type="ECO:0000313" key="2">
    <source>
        <dbReference type="Proteomes" id="UP000735302"/>
    </source>
</evidence>
<comment type="caution">
    <text evidence="1">The sequence shown here is derived from an EMBL/GenBank/DDBJ whole genome shotgun (WGS) entry which is preliminary data.</text>
</comment>
<reference evidence="1 2" key="1">
    <citation type="journal article" date="2021" name="Elife">
        <title>Chloroplast acquisition without the gene transfer in kleptoplastic sea slugs, Plakobranchus ocellatus.</title>
        <authorList>
            <person name="Maeda T."/>
            <person name="Takahashi S."/>
            <person name="Yoshida T."/>
            <person name="Shimamura S."/>
            <person name="Takaki Y."/>
            <person name="Nagai Y."/>
            <person name="Toyoda A."/>
            <person name="Suzuki Y."/>
            <person name="Arimoto A."/>
            <person name="Ishii H."/>
            <person name="Satoh N."/>
            <person name="Nishiyama T."/>
            <person name="Hasebe M."/>
            <person name="Maruyama T."/>
            <person name="Minagawa J."/>
            <person name="Obokata J."/>
            <person name="Shigenobu S."/>
        </authorList>
    </citation>
    <scope>NUCLEOTIDE SEQUENCE [LARGE SCALE GENOMIC DNA]</scope>
</reference>
<keyword evidence="2" id="KW-1185">Reference proteome</keyword>
<evidence type="ECO:0000313" key="1">
    <source>
        <dbReference type="EMBL" id="GFO00503.1"/>
    </source>
</evidence>
<sequence length="154" mass="17373">MRQRNPEEDTAGSCFFIPRAVKPSQFHPKSLVLGRRIRIFKASLWSTVQPRSCLGCTPIAAAKPDTYAVRRRLLNRGQILDKIAKDGYKYSPVFVQRLLPQCLRLRPAQLALAQCPQSHPVKLPLSHSLLLIPIQQMQPVAPVTTYKQKDTSVC</sequence>
<gene>
    <name evidence="1" type="ORF">PoB_002700800</name>
</gene>
<name>A0AAV4A034_9GAST</name>
<organism evidence="1 2">
    <name type="scientific">Plakobranchus ocellatus</name>
    <dbReference type="NCBI Taxonomy" id="259542"/>
    <lineage>
        <taxon>Eukaryota</taxon>
        <taxon>Metazoa</taxon>
        <taxon>Spiralia</taxon>
        <taxon>Lophotrochozoa</taxon>
        <taxon>Mollusca</taxon>
        <taxon>Gastropoda</taxon>
        <taxon>Heterobranchia</taxon>
        <taxon>Euthyneura</taxon>
        <taxon>Panpulmonata</taxon>
        <taxon>Sacoglossa</taxon>
        <taxon>Placobranchoidea</taxon>
        <taxon>Plakobranchidae</taxon>
        <taxon>Plakobranchus</taxon>
    </lineage>
</organism>
<proteinExistence type="predicted"/>
<protein>
    <submittedName>
        <fullName evidence="1">Uncharacterized protein</fullName>
    </submittedName>
</protein>
<accession>A0AAV4A034</accession>
<dbReference type="EMBL" id="BLXT01003118">
    <property type="protein sequence ID" value="GFO00503.1"/>
    <property type="molecule type" value="Genomic_DNA"/>
</dbReference>